<dbReference type="Pfam" id="PF04307">
    <property type="entry name" value="YdjM"/>
    <property type="match status" value="1"/>
</dbReference>
<keyword evidence="1" id="KW-1133">Transmembrane helix</keyword>
<dbReference type="AlphaFoldDB" id="A0A5C1QG02"/>
<evidence type="ECO:0000313" key="3">
    <source>
        <dbReference type="Proteomes" id="UP000323824"/>
    </source>
</evidence>
<dbReference type="PANTHER" id="PTHR35531">
    <property type="entry name" value="INNER MEMBRANE PROTEIN YBCI-RELATED"/>
    <property type="match status" value="1"/>
</dbReference>
<dbReference type="InterPro" id="IPR007404">
    <property type="entry name" value="YdjM-like"/>
</dbReference>
<geneLocation type="plasmid" evidence="3">
    <name>pspe</name>
</geneLocation>
<gene>
    <name evidence="2" type="ORF">EW093_17185</name>
</gene>
<evidence type="ECO:0000256" key="1">
    <source>
        <dbReference type="SAM" id="Phobius"/>
    </source>
</evidence>
<keyword evidence="1" id="KW-0472">Membrane</keyword>
<reference evidence="2 3" key="2">
    <citation type="submission" date="2019-09" db="EMBL/GenBank/DDBJ databases">
        <title>Complete Genome Sequence and Methylome Analysis of free living Spirochaetas.</title>
        <authorList>
            <person name="Leshcheva N."/>
            <person name="Mikheeva N."/>
        </authorList>
    </citation>
    <scope>NUCLEOTIDE SEQUENCE [LARGE SCALE GENOMIC DNA]</scope>
    <source>
        <strain evidence="2 3">P</strain>
        <plasmid evidence="3">pspe</plasmid>
    </source>
</reference>
<feature type="transmembrane region" description="Helical" evidence="1">
    <location>
        <begin position="67"/>
        <end position="87"/>
    </location>
</feature>
<protein>
    <submittedName>
        <fullName evidence="2">Metal-dependent hydrolase</fullName>
    </submittedName>
</protein>
<dbReference type="GO" id="GO:0016787">
    <property type="term" value="F:hydrolase activity"/>
    <property type="evidence" value="ECO:0007669"/>
    <property type="project" value="UniProtKB-KW"/>
</dbReference>
<dbReference type="PANTHER" id="PTHR35531:SF1">
    <property type="entry name" value="INNER MEMBRANE PROTEIN YBCI-RELATED"/>
    <property type="match status" value="1"/>
</dbReference>
<keyword evidence="3" id="KW-1185">Reference proteome</keyword>
<proteinExistence type="predicted"/>
<feature type="transmembrane region" description="Helical" evidence="1">
    <location>
        <begin position="7"/>
        <end position="24"/>
    </location>
</feature>
<keyword evidence="2" id="KW-0378">Hydrolase</keyword>
<dbReference type="KEGG" id="sper:EW093_17185"/>
<dbReference type="OrthoDB" id="5459053at2"/>
<feature type="transmembrane region" description="Helical" evidence="1">
    <location>
        <begin position="93"/>
        <end position="119"/>
    </location>
</feature>
<keyword evidence="1" id="KW-0812">Transmembrane</keyword>
<feature type="transmembrane region" description="Helical" evidence="1">
    <location>
        <begin position="144"/>
        <end position="166"/>
    </location>
</feature>
<keyword evidence="2" id="KW-0614">Plasmid</keyword>
<evidence type="ECO:0000313" key="2">
    <source>
        <dbReference type="EMBL" id="QEN06441.1"/>
    </source>
</evidence>
<organism evidence="2 3">
    <name type="scientific">Thiospirochaeta perfilievii</name>
    <dbReference type="NCBI Taxonomy" id="252967"/>
    <lineage>
        <taxon>Bacteria</taxon>
        <taxon>Pseudomonadati</taxon>
        <taxon>Spirochaetota</taxon>
        <taxon>Spirochaetia</taxon>
        <taxon>Spirochaetales</taxon>
        <taxon>Spirochaetaceae</taxon>
        <taxon>Thiospirochaeta</taxon>
    </lineage>
</organism>
<dbReference type="EMBL" id="CP035808">
    <property type="protein sequence ID" value="QEN06441.1"/>
    <property type="molecule type" value="Genomic_DNA"/>
</dbReference>
<accession>A0A5C1QG02</accession>
<dbReference type="Proteomes" id="UP000323824">
    <property type="component" value="Plasmid pSpe"/>
</dbReference>
<sequence>MVTSSSHIAAGTIITAIIASLFSINIFQSIGYIITVAFFSIFPDIDHTHSILGRLLRPISSYLVRHYGHRTITHSLIFFIPLSIVIARFNKELALIIFLSLLVHSILDASTLNGVALFYPISKRTCVVPGNPDYRIKTGSRSEVLMVILFVIIGVMLKPLYAHGFWDTLRFKISPFEKITVNILESINNSFTVDFSFNGERQILNVVALSGDKKKLYCLDLYTDKVVELYDNSSLTTINSITNIGFADVEVINSSLLTDIYTSHHQIVITSDSPLSITYFSNGFNHEDNGYQFILWNSNIVSLISDRTDKKEKELIKYKRDLVLLNNSLNTYIYQYDELLIKKDNLLKMRASLNLNSNLYVYDEKLQIINTDIKNIKKLKEAAEDNSLNTSLLINQLTTELESLKPNITTQSINYKIILK</sequence>
<reference evidence="2 3" key="1">
    <citation type="submission" date="2019-02" db="EMBL/GenBank/DDBJ databases">
        <authorList>
            <person name="Fomenkov A."/>
            <person name="Dubinina G."/>
            <person name="Grabovich M."/>
            <person name="Vincze T."/>
            <person name="Roberts R.J."/>
        </authorList>
    </citation>
    <scope>NUCLEOTIDE SEQUENCE [LARGE SCALE GENOMIC DNA]</scope>
    <source>
        <strain evidence="2 3">P</strain>
        <plasmid evidence="3">pspe</plasmid>
    </source>
</reference>
<name>A0A5C1QG02_9SPIO</name>